<dbReference type="PROSITE" id="PS51257">
    <property type="entry name" value="PROKAR_LIPOPROTEIN"/>
    <property type="match status" value="1"/>
</dbReference>
<dbReference type="EMBL" id="RJSF01000046">
    <property type="protein sequence ID" value="RNM12174.1"/>
    <property type="molecule type" value="Genomic_DNA"/>
</dbReference>
<dbReference type="GO" id="GO:0030246">
    <property type="term" value="F:carbohydrate binding"/>
    <property type="evidence" value="ECO:0007669"/>
    <property type="project" value="TreeGrafter"/>
</dbReference>
<feature type="domain" description="Periplasmic binding protein" evidence="5">
    <location>
        <begin position="151"/>
        <end position="316"/>
    </location>
</feature>
<evidence type="ECO:0000256" key="2">
    <source>
        <dbReference type="ARBA" id="ARBA00007639"/>
    </source>
</evidence>
<dbReference type="InterPro" id="IPR025997">
    <property type="entry name" value="SBP_2_dom"/>
</dbReference>
<sequence length="430" mass="45600">MTSRWPNLRFALAKKWPLFMATLLAVVLTACSNTTESNSDGAGSSKGKSKDIPTAASVDHGQLQATIEKAMLAPVSTSDMDPVVADSLAVASMPVTDEQKALLKKCLSQRECDTGRGTLTVAINADFTNAPYWSIRRAEGTLQAISYPQVRKVIYTSAESGDIAQVLANLRSLIAQKVDIIVEDPVFGGAILPAVKQAKAAGIAFVTANSPLPKAVGAEVTAQFPYDLCNWGTTAAKQVIDNAGPRPKTYALYTGVPGNSIAPLWQPCAEKEFDAAGWKKVFSGYTKWTPQGVAQAANGLLASGKNPTGILLDGFYEEFVKPYIDKGETPPIVATDAALYSSIEAYKKWTGEGKDVKAFAGNGHLWYVRTAVTAGVMNKLGLDVPNNLLAPVPTESFDDIQKLAEPGIPGNVSFTTLLDPELAVESLSAG</sequence>
<proteinExistence type="inferred from homology"/>
<dbReference type="PANTHER" id="PTHR30036:SF7">
    <property type="entry name" value="ABC TRANSPORTER PERIPLASMIC-BINDING PROTEIN YPHF"/>
    <property type="match status" value="1"/>
</dbReference>
<dbReference type="Gene3D" id="3.40.50.2300">
    <property type="match status" value="2"/>
</dbReference>
<feature type="signal peptide" evidence="4">
    <location>
        <begin position="1"/>
        <end position="32"/>
    </location>
</feature>
<evidence type="ECO:0000313" key="6">
    <source>
        <dbReference type="EMBL" id="RNM12174.1"/>
    </source>
</evidence>
<protein>
    <recommendedName>
        <fullName evidence="5">Periplasmic binding protein domain-containing protein</fullName>
    </recommendedName>
</protein>
<name>A0A3N0GI72_9ACTN</name>
<dbReference type="InterPro" id="IPR028082">
    <property type="entry name" value="Peripla_BP_I"/>
</dbReference>
<comment type="caution">
    <text evidence="6">The sequence shown here is derived from an EMBL/GenBank/DDBJ whole genome shotgun (WGS) entry which is preliminary data.</text>
</comment>
<dbReference type="PANTHER" id="PTHR30036">
    <property type="entry name" value="D-XYLOSE-BINDING PERIPLASMIC PROTEIN"/>
    <property type="match status" value="1"/>
</dbReference>
<comment type="subcellular location">
    <subcellularLocation>
        <location evidence="1">Cell envelope</location>
    </subcellularLocation>
</comment>
<dbReference type="SUPFAM" id="SSF53822">
    <property type="entry name" value="Periplasmic binding protein-like I"/>
    <property type="match status" value="1"/>
</dbReference>
<evidence type="ECO:0000256" key="1">
    <source>
        <dbReference type="ARBA" id="ARBA00004196"/>
    </source>
</evidence>
<keyword evidence="7" id="KW-1185">Reference proteome</keyword>
<dbReference type="OrthoDB" id="3825050at2"/>
<feature type="region of interest" description="Disordered" evidence="3">
    <location>
        <begin position="35"/>
        <end position="54"/>
    </location>
</feature>
<evidence type="ECO:0000313" key="7">
    <source>
        <dbReference type="Proteomes" id="UP000279994"/>
    </source>
</evidence>
<accession>A0A3N0GI72</accession>
<dbReference type="RefSeq" id="WP_123224755.1">
    <property type="nucleotide sequence ID" value="NZ_RJSF01000046.1"/>
</dbReference>
<evidence type="ECO:0000256" key="4">
    <source>
        <dbReference type="SAM" id="SignalP"/>
    </source>
</evidence>
<dbReference type="Pfam" id="PF13407">
    <property type="entry name" value="Peripla_BP_4"/>
    <property type="match status" value="1"/>
</dbReference>
<dbReference type="InterPro" id="IPR050555">
    <property type="entry name" value="Bact_Solute-Bind_Prot2"/>
</dbReference>
<feature type="compositionally biased region" description="Low complexity" evidence="3">
    <location>
        <begin position="37"/>
        <end position="46"/>
    </location>
</feature>
<organism evidence="6 7">
    <name type="scientific">Nocardioides pocheonensis</name>
    <dbReference type="NCBI Taxonomy" id="661485"/>
    <lineage>
        <taxon>Bacteria</taxon>
        <taxon>Bacillati</taxon>
        <taxon>Actinomycetota</taxon>
        <taxon>Actinomycetes</taxon>
        <taxon>Propionibacteriales</taxon>
        <taxon>Nocardioidaceae</taxon>
        <taxon>Nocardioides</taxon>
    </lineage>
</organism>
<evidence type="ECO:0000256" key="3">
    <source>
        <dbReference type="SAM" id="MobiDB-lite"/>
    </source>
</evidence>
<evidence type="ECO:0000259" key="5">
    <source>
        <dbReference type="Pfam" id="PF13407"/>
    </source>
</evidence>
<dbReference type="AlphaFoldDB" id="A0A3N0GI72"/>
<reference evidence="6 7" key="1">
    <citation type="submission" date="2018-11" db="EMBL/GenBank/DDBJ databases">
        <authorList>
            <person name="Li F."/>
        </authorList>
    </citation>
    <scope>NUCLEOTIDE SEQUENCE [LARGE SCALE GENOMIC DNA]</scope>
    <source>
        <strain evidence="6 7">Gsoil 818</strain>
    </source>
</reference>
<dbReference type="Proteomes" id="UP000279994">
    <property type="component" value="Unassembled WGS sequence"/>
</dbReference>
<comment type="similarity">
    <text evidence="2">Belongs to the bacterial solute-binding protein 2 family.</text>
</comment>
<gene>
    <name evidence="6" type="ORF">EFL26_20435</name>
</gene>
<feature type="chain" id="PRO_5039627017" description="Periplasmic binding protein domain-containing protein" evidence="4">
    <location>
        <begin position="33"/>
        <end position="430"/>
    </location>
</feature>
<dbReference type="GO" id="GO:0030288">
    <property type="term" value="C:outer membrane-bounded periplasmic space"/>
    <property type="evidence" value="ECO:0007669"/>
    <property type="project" value="TreeGrafter"/>
</dbReference>
<keyword evidence="4" id="KW-0732">Signal</keyword>